<feature type="transmembrane region" description="Helical" evidence="8">
    <location>
        <begin position="619"/>
        <end position="636"/>
    </location>
</feature>
<dbReference type="NCBIfam" id="NF008438">
    <property type="entry name" value="PRK11281.1"/>
    <property type="match status" value="1"/>
</dbReference>
<evidence type="ECO:0000259" key="14">
    <source>
        <dbReference type="Pfam" id="PF21088"/>
    </source>
</evidence>
<dbReference type="Pfam" id="PF12794">
    <property type="entry name" value="MscS_TM"/>
    <property type="match status" value="1"/>
</dbReference>
<feature type="domain" description="Mechanosensitive ion channel inner membrane" evidence="11">
    <location>
        <begin position="496"/>
        <end position="812"/>
    </location>
</feature>
<evidence type="ECO:0000256" key="9">
    <source>
        <dbReference type="SAM" id="SignalP"/>
    </source>
</evidence>
<feature type="transmembrane region" description="Helical" evidence="8">
    <location>
        <begin position="539"/>
        <end position="560"/>
    </location>
</feature>
<dbReference type="Gene3D" id="2.30.30.60">
    <property type="match status" value="1"/>
</dbReference>
<dbReference type="PANTHER" id="PTHR30347:SF1">
    <property type="entry name" value="MECHANOSENSITIVE CHANNEL MSCK"/>
    <property type="match status" value="1"/>
</dbReference>
<dbReference type="Gene3D" id="1.10.287.1260">
    <property type="match status" value="1"/>
</dbReference>
<dbReference type="Pfam" id="PF00924">
    <property type="entry name" value="MS_channel_2nd"/>
    <property type="match status" value="1"/>
</dbReference>
<dbReference type="Pfam" id="PF21082">
    <property type="entry name" value="MS_channel_3rd"/>
    <property type="match status" value="1"/>
</dbReference>
<evidence type="ECO:0000256" key="1">
    <source>
        <dbReference type="ARBA" id="ARBA00004651"/>
    </source>
</evidence>
<keyword evidence="9" id="KW-0732">Signal</keyword>
<feature type="transmembrane region" description="Helical" evidence="8">
    <location>
        <begin position="714"/>
        <end position="732"/>
    </location>
</feature>
<evidence type="ECO:0000256" key="6">
    <source>
        <dbReference type="ARBA" id="ARBA00023136"/>
    </source>
</evidence>
<reference evidence="16" key="1">
    <citation type="journal article" date="2019" name="Int. J. Syst. Evol. Microbiol.">
        <title>The Global Catalogue of Microorganisms (GCM) 10K type strain sequencing project: providing services to taxonomists for standard genome sequencing and annotation.</title>
        <authorList>
            <consortium name="The Broad Institute Genomics Platform"/>
            <consortium name="The Broad Institute Genome Sequencing Center for Infectious Disease"/>
            <person name="Wu L."/>
            <person name="Ma J."/>
        </authorList>
    </citation>
    <scope>NUCLEOTIDE SEQUENCE [LARGE SCALE GENOMIC DNA]</scope>
    <source>
        <strain evidence="16">KCTC 15012</strain>
    </source>
</reference>
<protein>
    <submittedName>
        <fullName evidence="15">Mechanosensitive channel MscK</fullName>
    </submittedName>
</protein>
<feature type="transmembrane region" description="Helical" evidence="8">
    <location>
        <begin position="489"/>
        <end position="509"/>
    </location>
</feature>
<keyword evidence="4 8" id="KW-0812">Transmembrane</keyword>
<evidence type="ECO:0000256" key="2">
    <source>
        <dbReference type="ARBA" id="ARBA00008017"/>
    </source>
</evidence>
<dbReference type="InterPro" id="IPR049278">
    <property type="entry name" value="MS_channel_C"/>
</dbReference>
<feature type="transmembrane region" description="Helical" evidence="8">
    <location>
        <begin position="677"/>
        <end position="702"/>
    </location>
</feature>
<organism evidence="15 16">
    <name type="scientific">Aeromonas eucrenophila</name>
    <dbReference type="NCBI Taxonomy" id="649"/>
    <lineage>
        <taxon>Bacteria</taxon>
        <taxon>Pseudomonadati</taxon>
        <taxon>Pseudomonadota</taxon>
        <taxon>Gammaproteobacteria</taxon>
        <taxon>Aeromonadales</taxon>
        <taxon>Aeromonadaceae</taxon>
        <taxon>Aeromonas</taxon>
    </lineage>
</organism>
<dbReference type="InterPro" id="IPR011066">
    <property type="entry name" value="MscS_channel_C_sf"/>
</dbReference>
<feature type="domain" description="Mechanosensitive ion channel transmembrane helices 2/3" evidence="14">
    <location>
        <begin position="873"/>
        <end position="914"/>
    </location>
</feature>
<gene>
    <name evidence="15" type="primary">mscK</name>
    <name evidence="15" type="ORF">ACFPVW_03380</name>
</gene>
<evidence type="ECO:0000256" key="3">
    <source>
        <dbReference type="ARBA" id="ARBA00022475"/>
    </source>
</evidence>
<proteinExistence type="inferred from homology"/>
<feature type="transmembrane region" description="Helical" evidence="8">
    <location>
        <begin position="572"/>
        <end position="592"/>
    </location>
</feature>
<feature type="transmembrane region" description="Helical" evidence="8">
    <location>
        <begin position="823"/>
        <end position="846"/>
    </location>
</feature>
<dbReference type="InterPro" id="IPR025692">
    <property type="entry name" value="MscS_IM_dom1"/>
</dbReference>
<evidence type="ECO:0000256" key="7">
    <source>
        <dbReference type="SAM" id="MobiDB-lite"/>
    </source>
</evidence>
<keyword evidence="5 8" id="KW-1133">Transmembrane helix</keyword>
<dbReference type="Pfam" id="PF12795">
    <property type="entry name" value="MscS_porin"/>
    <property type="match status" value="1"/>
</dbReference>
<evidence type="ECO:0000259" key="10">
    <source>
        <dbReference type="Pfam" id="PF00924"/>
    </source>
</evidence>
<name>A0ABW0Y869_9GAMM</name>
<dbReference type="PANTHER" id="PTHR30347">
    <property type="entry name" value="POTASSIUM CHANNEL RELATED"/>
    <property type="match status" value="1"/>
</dbReference>
<dbReference type="InterPro" id="IPR011014">
    <property type="entry name" value="MscS_channel_TM-2"/>
</dbReference>
<feature type="signal peptide" evidence="9">
    <location>
        <begin position="1"/>
        <end position="30"/>
    </location>
</feature>
<feature type="domain" description="Mechanosensitive ion channel MscS" evidence="10">
    <location>
        <begin position="916"/>
        <end position="981"/>
    </location>
</feature>
<feature type="transmembrane region" description="Helical" evidence="8">
    <location>
        <begin position="648"/>
        <end position="665"/>
    </location>
</feature>
<dbReference type="RefSeq" id="WP_378051253.1">
    <property type="nucleotide sequence ID" value="NZ_JBHSPP010000005.1"/>
</dbReference>
<dbReference type="SUPFAM" id="SSF50182">
    <property type="entry name" value="Sm-like ribonucleoproteins"/>
    <property type="match status" value="1"/>
</dbReference>
<evidence type="ECO:0000259" key="13">
    <source>
        <dbReference type="Pfam" id="PF21082"/>
    </source>
</evidence>
<keyword evidence="6 8" id="KW-0472">Membrane</keyword>
<evidence type="ECO:0000256" key="5">
    <source>
        <dbReference type="ARBA" id="ARBA00022989"/>
    </source>
</evidence>
<evidence type="ECO:0000256" key="4">
    <source>
        <dbReference type="ARBA" id="ARBA00022692"/>
    </source>
</evidence>
<feature type="transmembrane region" description="Helical" evidence="8">
    <location>
        <begin position="782"/>
        <end position="803"/>
    </location>
</feature>
<dbReference type="EMBL" id="JBHSPP010000005">
    <property type="protein sequence ID" value="MFC5705132.1"/>
    <property type="molecule type" value="Genomic_DNA"/>
</dbReference>
<dbReference type="InterPro" id="IPR049142">
    <property type="entry name" value="MS_channel_1st"/>
</dbReference>
<feature type="compositionally biased region" description="Polar residues" evidence="7">
    <location>
        <begin position="1101"/>
        <end position="1114"/>
    </location>
</feature>
<evidence type="ECO:0000313" key="16">
    <source>
        <dbReference type="Proteomes" id="UP001596132"/>
    </source>
</evidence>
<dbReference type="SUPFAM" id="SSF82861">
    <property type="entry name" value="Mechanosensitive channel protein MscS (YggB), transmembrane region"/>
    <property type="match status" value="1"/>
</dbReference>
<dbReference type="InterPro" id="IPR010920">
    <property type="entry name" value="LSM_dom_sf"/>
</dbReference>
<accession>A0ABW0Y869</accession>
<sequence>MPSLQFRRASATLLPLLCLLISLCAPQAMAQDVPQRAAVQRALDALGKSETLTVNQQADQKLLTDTLSLLDNIEKEQAKAKAQTQRLRTLPAELKEIGAKLDGLSQGKSPEQLKSEYASMSLAELESRQTEIMANLQEAQEALGTIGSQITSLQTLPERAQANMSRAYQRSQEIRSRLNSGDSISSAEKMKLNTELVLLDLQLANLQKELDNRTSMQDLVVKQRDYQSARLASEEQKLLALQEQSSAKRLGDTEKTAEQTGELVTTADNPLVQKEQEINYQLSQQLIAATTNLNSLAQKNLQAKSWLERGTQTERNLNEQVQMLKGNLLLSRILYQLYQQLEAAPSTLVKNLEEQIADLHLAQFELSQQRDQLFQKTQYLDNLIAGSSEPVSEEDKASLAKLLDTRINLLDQLNRQLDSQLTNAISLQLTQQQLTRVYASIEFTLQQHIFWVSSNKPIDGKWFINWPTQAYKQASDWVLKPDWSGWGEMLLPVSLLAFPLLLVGGLLLWKRPTILERQKKIAKDLGRFRQDSQWHTPRALLYTVLQRLPGSLFILAAGLWLTYCGLLSPKLIFQITLNLAMGYLVFSVYLSVMRPGGIGESHFRLPRAELQAKRNSMRYLWLPLLPLIMLSTKAVVEPSSLGNDVIGQALTLLLLGLTAYLVLPISRARIKGEASMLQTLTAVALALAPLALMVLAALGYYYTALKLTGRLIESFYLIIIWGLVYRTALRGLELAARRLAYRRAVAKREHKSQEDAEGGEAIEEQPMDLEDASQQSLRLTRIMLLLVFGVAFYWLWSDLVAVFTYLDSVVLWHKSEGTGANAVLFPVSLSDVLTGLFLFGAALSLARNLPGLLEVLVLSKLRLAQGTAYAFTTMLNYALIGIGSLTALAMLGVQWEKLQWLAAGLSVGIGFGMQQIVSNFISGIIILFERPVRIGDTVTIGTISGTVNKIRIRSTTLTDFDRKEVIIPNQQLMIERLVNWSLSDTVTRVIARVGVAYGSDLELTRKLLMQAAMENSRVLKDPAPIVYFLTFGASTLDHELRFFVSELGDRNPAIDELNRRIDVLFREHNIDIAFNQMDVHIKNRQGDEQRVESRPALPPRQQISLTQAPKQTGPNPGPVFLRGKGCLESGRSSPI</sequence>
<feature type="compositionally biased region" description="Polar residues" evidence="7">
    <location>
        <begin position="258"/>
        <end position="268"/>
    </location>
</feature>
<dbReference type="InterPro" id="IPR052702">
    <property type="entry name" value="MscS-like_channel"/>
</dbReference>
<keyword evidence="3" id="KW-1003">Cell membrane</keyword>
<evidence type="ECO:0000313" key="15">
    <source>
        <dbReference type="EMBL" id="MFC5705132.1"/>
    </source>
</evidence>
<comment type="similarity">
    <text evidence="2">Belongs to the MscS (TC 1.A.23) family.</text>
</comment>
<comment type="subcellular location">
    <subcellularLocation>
        <location evidence="1">Cell membrane</location>
        <topology evidence="1">Multi-pass membrane protein</topology>
    </subcellularLocation>
</comment>
<dbReference type="Proteomes" id="UP001596132">
    <property type="component" value="Unassembled WGS sequence"/>
</dbReference>
<comment type="caution">
    <text evidence="15">The sequence shown here is derived from an EMBL/GenBank/DDBJ whole genome shotgun (WGS) entry which is preliminary data.</text>
</comment>
<dbReference type="InterPro" id="IPR006685">
    <property type="entry name" value="MscS_channel_2nd"/>
</dbReference>
<feature type="transmembrane region" description="Helical" evidence="8">
    <location>
        <begin position="867"/>
        <end position="891"/>
    </location>
</feature>
<keyword evidence="16" id="KW-1185">Reference proteome</keyword>
<dbReference type="Pfam" id="PF21088">
    <property type="entry name" value="MS_channel_1st"/>
    <property type="match status" value="1"/>
</dbReference>
<evidence type="ECO:0000259" key="12">
    <source>
        <dbReference type="Pfam" id="PF12795"/>
    </source>
</evidence>
<dbReference type="InterPro" id="IPR023408">
    <property type="entry name" value="MscS_beta-dom_sf"/>
</dbReference>
<evidence type="ECO:0000259" key="11">
    <source>
        <dbReference type="Pfam" id="PF12794"/>
    </source>
</evidence>
<feature type="chain" id="PRO_5046399779" evidence="9">
    <location>
        <begin position="31"/>
        <end position="1135"/>
    </location>
</feature>
<evidence type="ECO:0000256" key="8">
    <source>
        <dbReference type="SAM" id="Phobius"/>
    </source>
</evidence>
<dbReference type="SUPFAM" id="SSF82689">
    <property type="entry name" value="Mechanosensitive channel protein MscS (YggB), C-terminal domain"/>
    <property type="match status" value="1"/>
</dbReference>
<dbReference type="InterPro" id="IPR024393">
    <property type="entry name" value="MscS_porin"/>
</dbReference>
<feature type="region of interest" description="Disordered" evidence="7">
    <location>
        <begin position="247"/>
        <end position="268"/>
    </location>
</feature>
<dbReference type="Gene3D" id="3.30.70.100">
    <property type="match status" value="1"/>
</dbReference>
<feature type="transmembrane region" description="Helical" evidence="8">
    <location>
        <begin position="903"/>
        <end position="928"/>
    </location>
</feature>
<feature type="domain" description="Mechanosensitive ion channel MscS porin" evidence="12">
    <location>
        <begin position="43"/>
        <end position="274"/>
    </location>
</feature>
<feature type="domain" description="Mechanosensitive ion channel MscS C-terminal" evidence="13">
    <location>
        <begin position="991"/>
        <end position="1072"/>
    </location>
</feature>
<feature type="region of interest" description="Disordered" evidence="7">
    <location>
        <begin position="1087"/>
        <end position="1135"/>
    </location>
</feature>